<evidence type="ECO:0000256" key="2">
    <source>
        <dbReference type="SAM" id="MobiDB-lite"/>
    </source>
</evidence>
<evidence type="ECO:0000256" key="1">
    <source>
        <dbReference type="ARBA" id="ARBA00023157"/>
    </source>
</evidence>
<dbReference type="AlphaFoldDB" id="A0AAE0R609"/>
<dbReference type="SMART" id="SM00131">
    <property type="entry name" value="KU"/>
    <property type="match status" value="3"/>
</dbReference>
<evidence type="ECO:0000313" key="4">
    <source>
        <dbReference type="EMBL" id="KAK3543985.1"/>
    </source>
</evidence>
<proteinExistence type="predicted"/>
<comment type="caution">
    <text evidence="4">The sequence shown here is derived from an EMBL/GenBank/DDBJ whole genome shotgun (WGS) entry which is preliminary data.</text>
</comment>
<name>A0AAE0R609_9TELE</name>
<feature type="domain" description="BPTI/Kunitz inhibitor" evidence="3">
    <location>
        <begin position="165"/>
        <end position="215"/>
    </location>
</feature>
<dbReference type="InterPro" id="IPR036880">
    <property type="entry name" value="Kunitz_BPTI_sf"/>
</dbReference>
<evidence type="ECO:0000313" key="5">
    <source>
        <dbReference type="Proteomes" id="UP001274896"/>
    </source>
</evidence>
<feature type="region of interest" description="Disordered" evidence="2">
    <location>
        <begin position="22"/>
        <end position="54"/>
    </location>
</feature>
<dbReference type="GO" id="GO:0004867">
    <property type="term" value="F:serine-type endopeptidase inhibitor activity"/>
    <property type="evidence" value="ECO:0007669"/>
    <property type="project" value="InterPro"/>
</dbReference>
<feature type="domain" description="BPTI/Kunitz inhibitor" evidence="3">
    <location>
        <begin position="276"/>
        <end position="326"/>
    </location>
</feature>
<dbReference type="CDD" id="cd00109">
    <property type="entry name" value="Kunitz-type"/>
    <property type="match status" value="1"/>
</dbReference>
<protein>
    <recommendedName>
        <fullName evidence="3">BPTI/Kunitz inhibitor domain-containing protein</fullName>
    </recommendedName>
</protein>
<dbReference type="EMBL" id="JAUCMX010000006">
    <property type="protein sequence ID" value="KAK3543985.1"/>
    <property type="molecule type" value="Genomic_DNA"/>
</dbReference>
<dbReference type="Proteomes" id="UP001274896">
    <property type="component" value="Unassembled WGS sequence"/>
</dbReference>
<reference evidence="4" key="1">
    <citation type="submission" date="2023-06" db="EMBL/GenBank/DDBJ databases">
        <title>Male Hemibagrus guttatus genome.</title>
        <authorList>
            <person name="Bian C."/>
        </authorList>
    </citation>
    <scope>NUCLEOTIDE SEQUENCE</scope>
    <source>
        <strain evidence="4">Male_cb2023</strain>
        <tissue evidence="4">Muscle</tissue>
    </source>
</reference>
<sequence length="370" mass="42300">MPINLQRMCLDWGRKPEYLEERGGHANSAEPGIEPPNLEGSMYIEKSRGPKTEPCGTPYSTGITLDISPFKSTKWYRSDRPNYKLALLFVSADGEQPQRKIFHHWCALKKDEGSCKAIKDRFYFNIETFRCEPFEYGGCGGNENNFKTLEECEEMCLEKDSKSPCHLVDEPGPCRGLVPRYFFDSKVNQCRRFFYGGCFGNANNFRSLKECKNRCQPGNDTEEPQSGPKAEEKTEYFARPVVISEVHKEHVSHTQPLKLPMKESNMDPELAVPDYCLSSFDKGDCEGTERRFFYNSQSNRCQTFKYSGCGGNKNNFVFKRMCMKTCMKGMSLHSLMRCGNRVKTAYANRLNKLIRKAGSVMGVELESLVE</sequence>
<keyword evidence="5" id="KW-1185">Reference proteome</keyword>
<dbReference type="InterPro" id="IPR020901">
    <property type="entry name" value="Prtase_inh_Kunz-CS"/>
</dbReference>
<accession>A0AAE0R609</accession>
<dbReference type="FunFam" id="4.10.410.10:FF:000004">
    <property type="entry name" value="Tissue factor pathway inhibitor"/>
    <property type="match status" value="2"/>
</dbReference>
<dbReference type="InterPro" id="IPR050098">
    <property type="entry name" value="TFPI/VKTCI-like"/>
</dbReference>
<organism evidence="4 5">
    <name type="scientific">Hemibagrus guttatus</name>
    <dbReference type="NCBI Taxonomy" id="175788"/>
    <lineage>
        <taxon>Eukaryota</taxon>
        <taxon>Metazoa</taxon>
        <taxon>Chordata</taxon>
        <taxon>Craniata</taxon>
        <taxon>Vertebrata</taxon>
        <taxon>Euteleostomi</taxon>
        <taxon>Actinopterygii</taxon>
        <taxon>Neopterygii</taxon>
        <taxon>Teleostei</taxon>
        <taxon>Ostariophysi</taxon>
        <taxon>Siluriformes</taxon>
        <taxon>Bagridae</taxon>
        <taxon>Hemibagrus</taxon>
    </lineage>
</organism>
<dbReference type="PANTHER" id="PTHR10083">
    <property type="entry name" value="KUNITZ-TYPE PROTEASE INHIBITOR-RELATED"/>
    <property type="match status" value="1"/>
</dbReference>
<dbReference type="PROSITE" id="PS00280">
    <property type="entry name" value="BPTI_KUNITZ_1"/>
    <property type="match status" value="3"/>
</dbReference>
<dbReference type="GO" id="GO:0005615">
    <property type="term" value="C:extracellular space"/>
    <property type="evidence" value="ECO:0007669"/>
    <property type="project" value="TreeGrafter"/>
</dbReference>
<dbReference type="PANTHER" id="PTHR10083:SF377">
    <property type="entry name" value="TISSUE FACTOR PATHWAY INHIBITOR"/>
    <property type="match status" value="1"/>
</dbReference>
<dbReference type="PROSITE" id="PS50279">
    <property type="entry name" value="BPTI_KUNITZ_2"/>
    <property type="match status" value="3"/>
</dbReference>
<dbReference type="SUPFAM" id="SSF57362">
    <property type="entry name" value="BPTI-like"/>
    <property type="match status" value="3"/>
</dbReference>
<gene>
    <name evidence="4" type="ORF">QTP70_032743</name>
</gene>
<dbReference type="InterPro" id="IPR002223">
    <property type="entry name" value="Kunitz_BPTI"/>
</dbReference>
<feature type="non-terminal residue" evidence="4">
    <location>
        <position position="1"/>
    </location>
</feature>
<dbReference type="PRINTS" id="PR00759">
    <property type="entry name" value="BASICPTASE"/>
</dbReference>
<dbReference type="Gene3D" id="4.10.410.10">
    <property type="entry name" value="Pancreatic trypsin inhibitor Kunitz domain"/>
    <property type="match status" value="3"/>
</dbReference>
<dbReference type="Pfam" id="PF00014">
    <property type="entry name" value="Kunitz_BPTI"/>
    <property type="match status" value="3"/>
</dbReference>
<evidence type="ECO:0000259" key="3">
    <source>
        <dbReference type="PROSITE" id="PS50279"/>
    </source>
</evidence>
<feature type="domain" description="BPTI/Kunitz inhibitor" evidence="3">
    <location>
        <begin position="106"/>
        <end position="156"/>
    </location>
</feature>
<keyword evidence="1" id="KW-1015">Disulfide bond</keyword>